<dbReference type="InterPro" id="IPR011990">
    <property type="entry name" value="TPR-like_helical_dom_sf"/>
</dbReference>
<dbReference type="eggNOG" id="COG0457">
    <property type="taxonomic scope" value="Bacteria"/>
</dbReference>
<dbReference type="EMBL" id="CP001634">
    <property type="protein sequence ID" value="ACR80386.1"/>
    <property type="molecule type" value="Genomic_DNA"/>
</dbReference>
<dbReference type="Gene3D" id="1.25.40.10">
    <property type="entry name" value="Tetratricopeptide repeat domain"/>
    <property type="match status" value="1"/>
</dbReference>
<feature type="repeat" description="TPR" evidence="3">
    <location>
        <begin position="163"/>
        <end position="196"/>
    </location>
</feature>
<dbReference type="HOGENOM" id="CLU_787396_0_0_0"/>
<protein>
    <submittedName>
        <fullName evidence="4">Tetratricopeptide TPR_2 repeat protein</fullName>
    </submittedName>
</protein>
<dbReference type="PANTHER" id="PTHR45586">
    <property type="entry name" value="TPR REPEAT-CONTAINING PROTEIN PA4667"/>
    <property type="match status" value="1"/>
</dbReference>
<dbReference type="Pfam" id="PF14559">
    <property type="entry name" value="TPR_19"/>
    <property type="match status" value="1"/>
</dbReference>
<evidence type="ECO:0000313" key="5">
    <source>
        <dbReference type="Proteomes" id="UP000002382"/>
    </source>
</evidence>
<dbReference type="OrthoDB" id="9811316at2"/>
<reference evidence="4 5" key="2">
    <citation type="journal article" date="2011" name="J. Bacteriol.">
        <title>Genome Sequence of Kosmotoga olearia Strain TBF 19.5.1, a Thermophilic Bacterium with a Wide Growth Temperature Range, Isolated from the Troll B Oil Platform in the North Sea.</title>
        <authorList>
            <person name="Swithers K.S."/>
            <person name="Dipippo J.L."/>
            <person name="Bruce D.C."/>
            <person name="Detter C."/>
            <person name="Tapia R."/>
            <person name="Han S."/>
            <person name="Goodwin L.A."/>
            <person name="Han J."/>
            <person name="Woyke T."/>
            <person name="Pitluck S."/>
            <person name="Pennacchio L."/>
            <person name="Nolan M."/>
            <person name="Mikhailova N."/>
            <person name="Land M.L."/>
            <person name="Nesbo C.L."/>
            <person name="Gogarten J.P."/>
            <person name="Noll K.M."/>
        </authorList>
    </citation>
    <scope>NUCLEOTIDE SEQUENCE [LARGE SCALE GENOMIC DNA]</scope>
    <source>
        <strain evidence="5">ATCC BAA-1733 / DSM 21960 / TBF 19.5.1</strain>
    </source>
</reference>
<dbReference type="Pfam" id="PF13414">
    <property type="entry name" value="TPR_11"/>
    <property type="match status" value="1"/>
</dbReference>
<evidence type="ECO:0000256" key="3">
    <source>
        <dbReference type="PROSITE-ProRule" id="PRU00339"/>
    </source>
</evidence>
<evidence type="ECO:0000256" key="1">
    <source>
        <dbReference type="ARBA" id="ARBA00022737"/>
    </source>
</evidence>
<dbReference type="STRING" id="521045.Kole_1698"/>
<accession>C5CFN8</accession>
<dbReference type="SMART" id="SM00028">
    <property type="entry name" value="TPR"/>
    <property type="match status" value="3"/>
</dbReference>
<keyword evidence="2 3" id="KW-0802">TPR repeat</keyword>
<evidence type="ECO:0000313" key="4">
    <source>
        <dbReference type="EMBL" id="ACR80386.1"/>
    </source>
</evidence>
<name>C5CFN8_KOSOT</name>
<dbReference type="PROSITE" id="PS50293">
    <property type="entry name" value="TPR_REGION"/>
    <property type="match status" value="1"/>
</dbReference>
<keyword evidence="5" id="KW-1185">Reference proteome</keyword>
<dbReference type="InterPro" id="IPR019734">
    <property type="entry name" value="TPR_rpt"/>
</dbReference>
<evidence type="ECO:0000256" key="2">
    <source>
        <dbReference type="ARBA" id="ARBA00022803"/>
    </source>
</evidence>
<dbReference type="InterPro" id="IPR051012">
    <property type="entry name" value="CellSynth/LPSAsmb/PSIAsmb"/>
</dbReference>
<keyword evidence="1" id="KW-0677">Repeat</keyword>
<dbReference type="PANTHER" id="PTHR45586:SF1">
    <property type="entry name" value="LIPOPOLYSACCHARIDE ASSEMBLY PROTEIN B"/>
    <property type="match status" value="1"/>
</dbReference>
<dbReference type="KEGG" id="kol:Kole_1698"/>
<proteinExistence type="predicted"/>
<feature type="repeat" description="TPR" evidence="3">
    <location>
        <begin position="129"/>
        <end position="162"/>
    </location>
</feature>
<gene>
    <name evidence="4" type="ordered locus">Kole_1698</name>
</gene>
<dbReference type="PROSITE" id="PS50005">
    <property type="entry name" value="TPR"/>
    <property type="match status" value="3"/>
</dbReference>
<feature type="repeat" description="TPR" evidence="3">
    <location>
        <begin position="197"/>
        <end position="230"/>
    </location>
</feature>
<dbReference type="RefSeq" id="WP_015869030.1">
    <property type="nucleotide sequence ID" value="NC_012785.1"/>
</dbReference>
<dbReference type="SUPFAM" id="SSF48452">
    <property type="entry name" value="TPR-like"/>
    <property type="match status" value="1"/>
</dbReference>
<sequence length="355" mass="40829">MEVIRITHKGKSFDIDELTPFAIAILDLVYDGDLKVAKEDLKGTTLEARLKVIEELSEEFPVLEPTVYAPIEYQEFKLYLEEAKLDLSTFKNGTFSGFRDKVMALADKSEYGEAQAFLQMLYDAGLDQAAMAEMKGTLYIEEGKIDEGIKWLEEAIEKNPALVSAYSALGQAYFNMGKYEEAAQYWEKELILVPGRVVTYFMLADAYSLSGQNDKAINVLKTLISNDPNNLLARYQLIELYREIGEEEEAKKLKMEILNAIPTHTNDIEIWARVQFEHGNYDRVKEIIEKFVETSPDMQHLKLLLVIPYAKTGDTQKACRLLKEFKNNEMWYYYGKKELFDEFLTNDERKACGIL</sequence>
<organism evidence="4 5">
    <name type="scientific">Kosmotoga olearia (strain ATCC BAA-1733 / DSM 21960 / TBF 19.5.1)</name>
    <dbReference type="NCBI Taxonomy" id="521045"/>
    <lineage>
        <taxon>Bacteria</taxon>
        <taxon>Thermotogati</taxon>
        <taxon>Thermotogota</taxon>
        <taxon>Thermotogae</taxon>
        <taxon>Kosmotogales</taxon>
        <taxon>Kosmotogaceae</taxon>
        <taxon>Kosmotoga</taxon>
    </lineage>
</organism>
<reference evidence="4 5" key="1">
    <citation type="submission" date="2009-06" db="EMBL/GenBank/DDBJ databases">
        <title>Complete sequence of Thermotogales bacterium TBF 19.5.1.</title>
        <authorList>
            <consortium name="US DOE Joint Genome Institute"/>
            <person name="Lucas S."/>
            <person name="Copeland A."/>
            <person name="Lapidus A."/>
            <person name="Glavina del Rio T."/>
            <person name="Tice H."/>
            <person name="Bruce D."/>
            <person name="Goodwin L."/>
            <person name="Pitluck S."/>
            <person name="Chertkov O."/>
            <person name="Brettin T."/>
            <person name="Detter J.C."/>
            <person name="Han C."/>
            <person name="Schmutz J."/>
            <person name="Larimer F."/>
            <person name="Land M."/>
            <person name="Hauser L."/>
            <person name="Kyrpides N."/>
            <person name="Ovchinnikova G."/>
            <person name="Noll K."/>
        </authorList>
    </citation>
    <scope>NUCLEOTIDE SEQUENCE [LARGE SCALE GENOMIC DNA]</scope>
    <source>
        <strain evidence="5">ATCC BAA-1733 / DSM 21960 / TBF 19.5.1</strain>
    </source>
</reference>
<dbReference type="AlphaFoldDB" id="C5CFN8"/>
<dbReference type="Proteomes" id="UP000002382">
    <property type="component" value="Chromosome"/>
</dbReference>